<name>A0ABR2WQ05_9FUNG</name>
<keyword evidence="3" id="KW-1185">Reference proteome</keyword>
<evidence type="ECO:0000313" key="3">
    <source>
        <dbReference type="Proteomes" id="UP001479436"/>
    </source>
</evidence>
<comment type="caution">
    <text evidence="2">The sequence shown here is derived from an EMBL/GenBank/DDBJ whole genome shotgun (WGS) entry which is preliminary data.</text>
</comment>
<dbReference type="Proteomes" id="UP001479436">
    <property type="component" value="Unassembled WGS sequence"/>
</dbReference>
<protein>
    <submittedName>
        <fullName evidence="2">Uncharacterized protein</fullName>
    </submittedName>
</protein>
<proteinExistence type="predicted"/>
<evidence type="ECO:0000256" key="1">
    <source>
        <dbReference type="SAM" id="SignalP"/>
    </source>
</evidence>
<evidence type="ECO:0000313" key="2">
    <source>
        <dbReference type="EMBL" id="KAK9763578.1"/>
    </source>
</evidence>
<sequence length="106" mass="11697">MFFKISLICTTLLASIITAHQVGSTGGTIRTLISTFPFSEQVLIETNGGILIPNIVLNDLVDLTPTEFQLLRLNLGKLIPRSSKKLLSKLGNLLGFVSKRRKFLLK</sequence>
<dbReference type="EMBL" id="JASJQH010000605">
    <property type="protein sequence ID" value="KAK9763578.1"/>
    <property type="molecule type" value="Genomic_DNA"/>
</dbReference>
<gene>
    <name evidence="2" type="ORF">K7432_009614</name>
</gene>
<accession>A0ABR2WQ05</accession>
<reference evidence="2 3" key="1">
    <citation type="submission" date="2023-04" db="EMBL/GenBank/DDBJ databases">
        <title>Genome of Basidiobolus ranarum AG-B5.</title>
        <authorList>
            <person name="Stajich J.E."/>
            <person name="Carter-House D."/>
            <person name="Gryganskyi A."/>
        </authorList>
    </citation>
    <scope>NUCLEOTIDE SEQUENCE [LARGE SCALE GENOMIC DNA]</scope>
    <source>
        <strain evidence="2 3">AG-B5</strain>
    </source>
</reference>
<feature type="signal peptide" evidence="1">
    <location>
        <begin position="1"/>
        <end position="19"/>
    </location>
</feature>
<organism evidence="2 3">
    <name type="scientific">Basidiobolus ranarum</name>
    <dbReference type="NCBI Taxonomy" id="34480"/>
    <lineage>
        <taxon>Eukaryota</taxon>
        <taxon>Fungi</taxon>
        <taxon>Fungi incertae sedis</taxon>
        <taxon>Zoopagomycota</taxon>
        <taxon>Entomophthoromycotina</taxon>
        <taxon>Basidiobolomycetes</taxon>
        <taxon>Basidiobolales</taxon>
        <taxon>Basidiobolaceae</taxon>
        <taxon>Basidiobolus</taxon>
    </lineage>
</organism>
<keyword evidence="1" id="KW-0732">Signal</keyword>
<feature type="chain" id="PRO_5045319444" evidence="1">
    <location>
        <begin position="20"/>
        <end position="106"/>
    </location>
</feature>